<gene>
    <name evidence="3" type="ORF">E2C01_098691</name>
</gene>
<reference evidence="3 4" key="1">
    <citation type="submission" date="2019-05" db="EMBL/GenBank/DDBJ databases">
        <title>Another draft genome of Portunus trituberculatus and its Hox gene families provides insights of decapod evolution.</title>
        <authorList>
            <person name="Jeong J.-H."/>
            <person name="Song I."/>
            <person name="Kim S."/>
            <person name="Choi T."/>
            <person name="Kim D."/>
            <person name="Ryu S."/>
            <person name="Kim W."/>
        </authorList>
    </citation>
    <scope>NUCLEOTIDE SEQUENCE [LARGE SCALE GENOMIC DNA]</scope>
    <source>
        <tissue evidence="3">Muscle</tissue>
    </source>
</reference>
<protein>
    <submittedName>
        <fullName evidence="3">Uncharacterized protein</fullName>
    </submittedName>
</protein>
<proteinExistence type="predicted"/>
<accession>A0A5B7K3J6</accession>
<dbReference type="AlphaFoldDB" id="A0A5B7K3J6"/>
<feature type="region of interest" description="Disordered" evidence="1">
    <location>
        <begin position="39"/>
        <end position="68"/>
    </location>
</feature>
<keyword evidence="2" id="KW-1133">Transmembrane helix</keyword>
<dbReference type="EMBL" id="VSRR010134486">
    <property type="protein sequence ID" value="MPD03073.1"/>
    <property type="molecule type" value="Genomic_DNA"/>
</dbReference>
<evidence type="ECO:0000313" key="3">
    <source>
        <dbReference type="EMBL" id="MPD03073.1"/>
    </source>
</evidence>
<feature type="compositionally biased region" description="Low complexity" evidence="1">
    <location>
        <begin position="56"/>
        <end position="68"/>
    </location>
</feature>
<evidence type="ECO:0000256" key="2">
    <source>
        <dbReference type="SAM" id="Phobius"/>
    </source>
</evidence>
<evidence type="ECO:0000313" key="4">
    <source>
        <dbReference type="Proteomes" id="UP000324222"/>
    </source>
</evidence>
<name>A0A5B7K3J6_PORTR</name>
<dbReference type="Proteomes" id="UP000324222">
    <property type="component" value="Unassembled WGS sequence"/>
</dbReference>
<sequence>MQNQQPVSLHLAPAIFFLSSCLVCLPLYHVTRKPVPHASVISSSTSLDRHDIEGNTTSSTSPTSTSHT</sequence>
<feature type="transmembrane region" description="Helical" evidence="2">
    <location>
        <begin position="7"/>
        <end position="28"/>
    </location>
</feature>
<keyword evidence="4" id="KW-1185">Reference proteome</keyword>
<keyword evidence="2" id="KW-0472">Membrane</keyword>
<keyword evidence="2" id="KW-0812">Transmembrane</keyword>
<comment type="caution">
    <text evidence="3">The sequence shown here is derived from an EMBL/GenBank/DDBJ whole genome shotgun (WGS) entry which is preliminary data.</text>
</comment>
<evidence type="ECO:0000256" key="1">
    <source>
        <dbReference type="SAM" id="MobiDB-lite"/>
    </source>
</evidence>
<organism evidence="3 4">
    <name type="scientific">Portunus trituberculatus</name>
    <name type="common">Swimming crab</name>
    <name type="synonym">Neptunus trituberculatus</name>
    <dbReference type="NCBI Taxonomy" id="210409"/>
    <lineage>
        <taxon>Eukaryota</taxon>
        <taxon>Metazoa</taxon>
        <taxon>Ecdysozoa</taxon>
        <taxon>Arthropoda</taxon>
        <taxon>Crustacea</taxon>
        <taxon>Multicrustacea</taxon>
        <taxon>Malacostraca</taxon>
        <taxon>Eumalacostraca</taxon>
        <taxon>Eucarida</taxon>
        <taxon>Decapoda</taxon>
        <taxon>Pleocyemata</taxon>
        <taxon>Brachyura</taxon>
        <taxon>Eubrachyura</taxon>
        <taxon>Portunoidea</taxon>
        <taxon>Portunidae</taxon>
        <taxon>Portuninae</taxon>
        <taxon>Portunus</taxon>
    </lineage>
</organism>